<keyword evidence="6" id="KW-0458">Lysosome</keyword>
<dbReference type="GO" id="GO:0004568">
    <property type="term" value="F:chitinase activity"/>
    <property type="evidence" value="ECO:0007669"/>
    <property type="project" value="UniProtKB-ARBA"/>
</dbReference>
<dbReference type="PROSITE" id="PS51910">
    <property type="entry name" value="GH18_2"/>
    <property type="match status" value="1"/>
</dbReference>
<feature type="signal peptide" evidence="11">
    <location>
        <begin position="1"/>
        <end position="25"/>
    </location>
</feature>
<evidence type="ECO:0000256" key="4">
    <source>
        <dbReference type="ARBA" id="ARBA00022801"/>
    </source>
</evidence>
<evidence type="ECO:0000256" key="7">
    <source>
        <dbReference type="ARBA" id="ARBA00023295"/>
    </source>
</evidence>
<keyword evidence="13" id="KW-1185">Reference proteome</keyword>
<evidence type="ECO:0000313" key="14">
    <source>
        <dbReference type="RefSeq" id="XP_018113640.1"/>
    </source>
</evidence>
<dbReference type="GO" id="GO:0009313">
    <property type="term" value="P:oligosaccharide catabolic process"/>
    <property type="evidence" value="ECO:0000318"/>
    <property type="project" value="GO_Central"/>
</dbReference>
<proteinExistence type="inferred from homology"/>
<evidence type="ECO:0000259" key="12">
    <source>
        <dbReference type="PROSITE" id="PS51910"/>
    </source>
</evidence>
<dbReference type="InterPro" id="IPR029070">
    <property type="entry name" value="Chitinase_insertion_sf"/>
</dbReference>
<protein>
    <recommendedName>
        <fullName evidence="9">Di-N-acetylchitobiase</fullName>
    </recommendedName>
</protein>
<dbReference type="SMART" id="SM00636">
    <property type="entry name" value="Glyco_18"/>
    <property type="match status" value="1"/>
</dbReference>
<reference evidence="14" key="1">
    <citation type="submission" date="2022-04" db="UniProtKB">
        <authorList>
            <consortium name="RefSeq"/>
        </authorList>
    </citation>
    <scope>IDENTIFICATION</scope>
    <source>
        <strain evidence="14 15">J_2021</strain>
        <tissue evidence="14 15">Erythrocytes</tissue>
    </source>
</reference>
<dbReference type="FunFam" id="3.10.50.10:FF:000006">
    <property type="entry name" value="Chitobiase, di-N-acetyl"/>
    <property type="match status" value="1"/>
</dbReference>
<accession>A0A1L8GLL8</accession>
<organism evidence="14">
    <name type="scientific">Xenopus laevis</name>
    <name type="common">African clawed frog</name>
    <dbReference type="NCBI Taxonomy" id="8355"/>
    <lineage>
        <taxon>Eukaryota</taxon>
        <taxon>Metazoa</taxon>
        <taxon>Chordata</taxon>
        <taxon>Craniata</taxon>
        <taxon>Vertebrata</taxon>
        <taxon>Euteleostomi</taxon>
        <taxon>Amphibia</taxon>
        <taxon>Batrachia</taxon>
        <taxon>Anura</taxon>
        <taxon>Pipoidea</taxon>
        <taxon>Pipidae</taxon>
        <taxon>Xenopodinae</taxon>
        <taxon>Xenopus</taxon>
        <taxon>Xenopus</taxon>
    </lineage>
</organism>
<dbReference type="GeneID" id="108714183"/>
<keyword evidence="7" id="KW-0326">Glycosidase</keyword>
<dbReference type="InterPro" id="IPR011583">
    <property type="entry name" value="Chitinase_II/V-like_cat"/>
</dbReference>
<dbReference type="InterPro" id="IPR001579">
    <property type="entry name" value="Glyco_hydro_18_chit_AS"/>
</dbReference>
<dbReference type="Gene3D" id="3.10.50.10">
    <property type="match status" value="1"/>
</dbReference>
<dbReference type="GO" id="GO:0005615">
    <property type="term" value="C:extracellular space"/>
    <property type="evidence" value="ECO:0007669"/>
    <property type="project" value="TreeGrafter"/>
</dbReference>
<dbReference type="GO" id="GO:0006032">
    <property type="term" value="P:chitin catabolic process"/>
    <property type="evidence" value="ECO:0007669"/>
    <property type="project" value="UniProtKB-ARBA"/>
</dbReference>
<name>A0A1L8GLL8_XENLA</name>
<evidence type="ECO:0000256" key="8">
    <source>
        <dbReference type="ARBA" id="ARBA00055477"/>
    </source>
</evidence>
<dbReference type="SUPFAM" id="SSF51445">
    <property type="entry name" value="(Trans)glycosidases"/>
    <property type="match status" value="1"/>
</dbReference>
<dbReference type="FunFam" id="3.20.20.80:FF:000250">
    <property type="entry name" value="Probable di-N-acetylchitobiase 1"/>
    <property type="match status" value="1"/>
</dbReference>
<evidence type="ECO:0000256" key="2">
    <source>
        <dbReference type="ARBA" id="ARBA00009336"/>
    </source>
</evidence>
<evidence type="ECO:0000256" key="5">
    <source>
        <dbReference type="ARBA" id="ARBA00023180"/>
    </source>
</evidence>
<dbReference type="RefSeq" id="XP_041446230.1">
    <property type="nucleotide sequence ID" value="XM_041590296.1"/>
</dbReference>
<feature type="domain" description="GH18" evidence="12">
    <location>
        <begin position="1"/>
        <end position="361"/>
    </location>
</feature>
<dbReference type="OrthoDB" id="73875at2759"/>
<dbReference type="AlphaFoldDB" id="A0A1L8GLL8"/>
<dbReference type="CDD" id="cd02875">
    <property type="entry name" value="GH18_chitobiase"/>
    <property type="match status" value="1"/>
</dbReference>
<dbReference type="OMA" id="CKPISTQ"/>
<dbReference type="PaxDb" id="8355-A0A1L8GLL8"/>
<keyword evidence="5" id="KW-0325">Glycoprotein</keyword>
<sequence length="361" mass="41182">MGLSPKCTGALTPLLFFMKMLLCSALCPCSDPALCKPITETRDFEVFVFHVREKNWLFYDWTQVTTVATFAEYEPDLMCFAHSKGVRYVLAGDVSLKDIVDPKNRTSWITQKVELAMRQFMDGLNLDIEEPVLKGSPQYYALTALVQETTEAFHKEIPGSQVTFDVPWAPNCVAARCYNYTGIADLCDFLFVMSYDMPPQFLTEWVAGANSPYNETLTGYDQFINLGINPKKLVMGIPWYGYDYVCLELTKDNKCILFKESLLESAAQQVGYSTIMKQLNSSLSGRIWDDFQKSPFFNYKDTEGLVHQLWYDDPESISLKAAYVPKRSLRGIGMWQADCLDYSSDPVAKKQTEMMWKALRP</sequence>
<dbReference type="GO" id="GO:0008061">
    <property type="term" value="F:chitin binding"/>
    <property type="evidence" value="ECO:0007669"/>
    <property type="project" value="InterPro"/>
</dbReference>
<evidence type="ECO:0000313" key="15">
    <source>
        <dbReference type="RefSeq" id="XP_041446230.1"/>
    </source>
</evidence>
<dbReference type="Bgee" id="108714183">
    <property type="expression patterns" value="Expressed in spleen and 14 other cell types or tissues"/>
</dbReference>
<evidence type="ECO:0000256" key="9">
    <source>
        <dbReference type="ARBA" id="ARBA00074174"/>
    </source>
</evidence>
<evidence type="ECO:0000256" key="3">
    <source>
        <dbReference type="ARBA" id="ARBA00022729"/>
    </source>
</evidence>
<dbReference type="PROSITE" id="PS01095">
    <property type="entry name" value="GH18_1"/>
    <property type="match status" value="1"/>
</dbReference>
<feature type="chain" id="PRO_5044562385" description="Di-N-acetylchitobiase" evidence="11">
    <location>
        <begin position="26"/>
        <end position="361"/>
    </location>
</feature>
<evidence type="ECO:0000256" key="11">
    <source>
        <dbReference type="SAM" id="SignalP"/>
    </source>
</evidence>
<dbReference type="PANTHER" id="PTHR46290:SF6">
    <property type="entry name" value="DI-N-ACETYLCHITOBIASE"/>
    <property type="match status" value="1"/>
</dbReference>
<evidence type="ECO:0000256" key="10">
    <source>
        <dbReference type="RuleBase" id="RU004453"/>
    </source>
</evidence>
<dbReference type="Proteomes" id="UP000186698">
    <property type="component" value="Chromosome 4L"/>
</dbReference>
<dbReference type="Pfam" id="PF00704">
    <property type="entry name" value="Glyco_hydro_18"/>
    <property type="match status" value="1"/>
</dbReference>
<evidence type="ECO:0000256" key="6">
    <source>
        <dbReference type="ARBA" id="ARBA00023228"/>
    </source>
</evidence>
<keyword evidence="4" id="KW-0378">Hydrolase</keyword>
<comment type="function">
    <text evidence="8">Involved in the degradation of asparagine-linked glycoproteins. Hydrolyze of N-acetyl-beta-D-glucosamine (1-4)N-acetylglucosamine chitobiose core from the reducing end of the bond, it requires prior cleavage by glycosylasparaginase.</text>
</comment>
<comment type="subcellular location">
    <subcellularLocation>
        <location evidence="1">Lysosome</location>
    </subcellularLocation>
</comment>
<dbReference type="PANTHER" id="PTHR46290">
    <property type="entry name" value="DI-N-ACETYLCHITOBIASE"/>
    <property type="match status" value="1"/>
</dbReference>
<evidence type="ECO:0000313" key="13">
    <source>
        <dbReference type="Proteomes" id="UP000186698"/>
    </source>
</evidence>
<comment type="similarity">
    <text evidence="2 10">Belongs to the glycosyl hydrolase 18 family.</text>
</comment>
<dbReference type="KEGG" id="xla:108714183"/>
<gene>
    <name evidence="14 15" type="primary">LOC108714183</name>
</gene>
<dbReference type="Gene3D" id="3.20.20.80">
    <property type="entry name" value="Glycosidases"/>
    <property type="match status" value="1"/>
</dbReference>
<dbReference type="STRING" id="8355.A0A1L8GLL8"/>
<dbReference type="RefSeq" id="XP_018113640.1">
    <property type="nucleotide sequence ID" value="XM_018258151.2"/>
</dbReference>
<keyword evidence="3 11" id="KW-0732">Signal</keyword>
<dbReference type="InterPro" id="IPR047898">
    <property type="entry name" value="DIAC_cat"/>
</dbReference>
<dbReference type="InterPro" id="IPR017853">
    <property type="entry name" value="GH"/>
</dbReference>
<dbReference type="InterPro" id="IPR051887">
    <property type="entry name" value="GH18_Domain-Containing"/>
</dbReference>
<evidence type="ECO:0000256" key="1">
    <source>
        <dbReference type="ARBA" id="ARBA00004371"/>
    </source>
</evidence>
<dbReference type="InterPro" id="IPR001223">
    <property type="entry name" value="Glyco_hydro18_cat"/>
</dbReference>
<dbReference type="GO" id="GO:0005764">
    <property type="term" value="C:lysosome"/>
    <property type="evidence" value="ECO:0007669"/>
    <property type="project" value="UniProtKB-SubCell"/>
</dbReference>